<dbReference type="EMBL" id="BEYU01000012">
    <property type="protein sequence ID" value="GBG25511.1"/>
    <property type="molecule type" value="Genomic_DNA"/>
</dbReference>
<keyword evidence="16" id="KW-1185">Reference proteome</keyword>
<feature type="region of interest" description="Disordered" evidence="13">
    <location>
        <begin position="400"/>
        <end position="419"/>
    </location>
</feature>
<dbReference type="InterPro" id="IPR002314">
    <property type="entry name" value="aa-tRNA-synt_IIb"/>
</dbReference>
<comment type="similarity">
    <text evidence="2">Belongs to the class-II aminoacyl-tRNA synthetase family.</text>
</comment>
<keyword evidence="9" id="KW-0496">Mitochondrion</keyword>
<evidence type="ECO:0000259" key="14">
    <source>
        <dbReference type="PROSITE" id="PS50862"/>
    </source>
</evidence>
<comment type="caution">
    <text evidence="15">The sequence shown here is derived from an EMBL/GenBank/DDBJ whole genome shotgun (WGS) entry which is preliminary data.</text>
</comment>
<dbReference type="GO" id="GO:0005759">
    <property type="term" value="C:mitochondrial matrix"/>
    <property type="evidence" value="ECO:0007669"/>
    <property type="project" value="UniProtKB-SubCell"/>
</dbReference>
<evidence type="ECO:0000313" key="15">
    <source>
        <dbReference type="EMBL" id="GBG25511.1"/>
    </source>
</evidence>
<comment type="catalytic activity">
    <reaction evidence="12">
        <text>tRNA(Thr) + L-threonine + ATP = L-threonyl-tRNA(Thr) + AMP + diphosphate + H(+)</text>
        <dbReference type="Rhea" id="RHEA:24624"/>
        <dbReference type="Rhea" id="RHEA-COMP:9670"/>
        <dbReference type="Rhea" id="RHEA-COMP:9704"/>
        <dbReference type="ChEBI" id="CHEBI:15378"/>
        <dbReference type="ChEBI" id="CHEBI:30616"/>
        <dbReference type="ChEBI" id="CHEBI:33019"/>
        <dbReference type="ChEBI" id="CHEBI:57926"/>
        <dbReference type="ChEBI" id="CHEBI:78442"/>
        <dbReference type="ChEBI" id="CHEBI:78534"/>
        <dbReference type="ChEBI" id="CHEBI:456215"/>
        <dbReference type="EC" id="6.1.1.3"/>
    </reaction>
</comment>
<comment type="subcellular location">
    <subcellularLocation>
        <location evidence="1">Mitochondrion matrix</location>
    </subcellularLocation>
</comment>
<dbReference type="EC" id="6.1.1.3" evidence="3"/>
<evidence type="ECO:0000313" key="16">
    <source>
        <dbReference type="Proteomes" id="UP000241890"/>
    </source>
</evidence>
<dbReference type="PROSITE" id="PS50862">
    <property type="entry name" value="AA_TRNA_LIGASE_II"/>
    <property type="match status" value="1"/>
</dbReference>
<dbReference type="Pfam" id="PF03129">
    <property type="entry name" value="HGTP_anticodon"/>
    <property type="match status" value="1"/>
</dbReference>
<dbReference type="PANTHER" id="PTHR11451">
    <property type="entry name" value="THREONINE-TRNA LIGASE"/>
    <property type="match status" value="1"/>
</dbReference>
<dbReference type="SUPFAM" id="SSF55186">
    <property type="entry name" value="ThrRS/AlaRS common domain"/>
    <property type="match status" value="1"/>
</dbReference>
<evidence type="ECO:0000256" key="13">
    <source>
        <dbReference type="SAM" id="MobiDB-lite"/>
    </source>
</evidence>
<keyword evidence="10" id="KW-0030">Aminoacyl-tRNA synthetase</keyword>
<evidence type="ECO:0000256" key="5">
    <source>
        <dbReference type="ARBA" id="ARBA00022741"/>
    </source>
</evidence>
<dbReference type="PANTHER" id="PTHR11451:SF44">
    <property type="entry name" value="THREONINE--TRNA LIGASE, CHLOROPLASTIC_MITOCHONDRIAL 2"/>
    <property type="match status" value="1"/>
</dbReference>
<accession>A0A2R5GBK8</accession>
<dbReference type="Gene3D" id="3.30.980.10">
    <property type="entry name" value="Threonyl-trna Synthetase, Chain A, domain 2"/>
    <property type="match status" value="1"/>
</dbReference>
<dbReference type="InParanoid" id="A0A2R5GBK8"/>
<dbReference type="InterPro" id="IPR018163">
    <property type="entry name" value="Thr/Ala-tRNA-synth_IIc_edit"/>
</dbReference>
<evidence type="ECO:0000256" key="9">
    <source>
        <dbReference type="ARBA" id="ARBA00023128"/>
    </source>
</evidence>
<dbReference type="InterPro" id="IPR033728">
    <property type="entry name" value="ThrRS_core"/>
</dbReference>
<dbReference type="NCBIfam" id="TIGR00418">
    <property type="entry name" value="thrS"/>
    <property type="match status" value="1"/>
</dbReference>
<dbReference type="Gene3D" id="3.40.50.800">
    <property type="entry name" value="Anticodon-binding domain"/>
    <property type="match status" value="1"/>
</dbReference>
<keyword evidence="7" id="KW-0648">Protein biosynthesis</keyword>
<evidence type="ECO:0000256" key="8">
    <source>
        <dbReference type="ARBA" id="ARBA00022946"/>
    </source>
</evidence>
<evidence type="ECO:0000256" key="6">
    <source>
        <dbReference type="ARBA" id="ARBA00022840"/>
    </source>
</evidence>
<dbReference type="FunFam" id="3.30.930.10:FF:000039">
    <property type="entry name" value="Threonyl-tRNA synthetase, mitochondrial"/>
    <property type="match status" value="1"/>
</dbReference>
<name>A0A2R5GBK8_9STRA</name>
<keyword evidence="5" id="KW-0547">Nucleotide-binding</keyword>
<evidence type="ECO:0000256" key="1">
    <source>
        <dbReference type="ARBA" id="ARBA00004305"/>
    </source>
</evidence>
<evidence type="ECO:0000256" key="2">
    <source>
        <dbReference type="ARBA" id="ARBA00008226"/>
    </source>
</evidence>
<dbReference type="SUPFAM" id="SSF52954">
    <property type="entry name" value="Class II aaRS ABD-related"/>
    <property type="match status" value="1"/>
</dbReference>
<evidence type="ECO:0000256" key="10">
    <source>
        <dbReference type="ARBA" id="ARBA00023146"/>
    </source>
</evidence>
<dbReference type="InterPro" id="IPR045864">
    <property type="entry name" value="aa-tRNA-synth_II/BPL/LPL"/>
</dbReference>
<dbReference type="GO" id="GO:0004829">
    <property type="term" value="F:threonine-tRNA ligase activity"/>
    <property type="evidence" value="ECO:0007669"/>
    <property type="project" value="UniProtKB-EC"/>
</dbReference>
<dbReference type="AlphaFoldDB" id="A0A2R5GBK8"/>
<gene>
    <name evidence="15" type="ORF">FCC1311_017302</name>
</gene>
<feature type="region of interest" description="Disordered" evidence="13">
    <location>
        <begin position="429"/>
        <end position="452"/>
    </location>
</feature>
<organism evidence="15 16">
    <name type="scientific">Hondaea fermentalgiana</name>
    <dbReference type="NCBI Taxonomy" id="2315210"/>
    <lineage>
        <taxon>Eukaryota</taxon>
        <taxon>Sar</taxon>
        <taxon>Stramenopiles</taxon>
        <taxon>Bigyra</taxon>
        <taxon>Labyrinthulomycetes</taxon>
        <taxon>Thraustochytrida</taxon>
        <taxon>Thraustochytriidae</taxon>
        <taxon>Hondaea</taxon>
    </lineage>
</organism>
<evidence type="ECO:0000256" key="11">
    <source>
        <dbReference type="ARBA" id="ARBA00031900"/>
    </source>
</evidence>
<evidence type="ECO:0000256" key="3">
    <source>
        <dbReference type="ARBA" id="ARBA00013163"/>
    </source>
</evidence>
<dbReference type="InterPro" id="IPR004154">
    <property type="entry name" value="Anticodon-bd"/>
</dbReference>
<dbReference type="OrthoDB" id="5423599at2759"/>
<dbReference type="GO" id="GO:0006435">
    <property type="term" value="P:threonyl-tRNA aminoacylation"/>
    <property type="evidence" value="ECO:0007669"/>
    <property type="project" value="InterPro"/>
</dbReference>
<keyword evidence="8" id="KW-0809">Transit peptide</keyword>
<dbReference type="Pfam" id="PF00587">
    <property type="entry name" value="tRNA-synt_2b"/>
    <property type="match status" value="1"/>
</dbReference>
<feature type="domain" description="Aminoacyl-transfer RNA synthetases class-II family profile" evidence="14">
    <location>
        <begin position="307"/>
        <end position="673"/>
    </location>
</feature>
<evidence type="ECO:0000256" key="7">
    <source>
        <dbReference type="ARBA" id="ARBA00022917"/>
    </source>
</evidence>
<dbReference type="Proteomes" id="UP000241890">
    <property type="component" value="Unassembled WGS sequence"/>
</dbReference>
<keyword evidence="4 15" id="KW-0436">Ligase</keyword>
<dbReference type="PRINTS" id="PR01047">
    <property type="entry name" value="TRNASYNTHTHR"/>
</dbReference>
<evidence type="ECO:0000256" key="4">
    <source>
        <dbReference type="ARBA" id="ARBA00022598"/>
    </source>
</evidence>
<evidence type="ECO:0000256" key="12">
    <source>
        <dbReference type="ARBA" id="ARBA00049515"/>
    </source>
</evidence>
<dbReference type="GO" id="GO:0005524">
    <property type="term" value="F:ATP binding"/>
    <property type="evidence" value="ECO:0007669"/>
    <property type="project" value="UniProtKB-KW"/>
</dbReference>
<keyword evidence="6" id="KW-0067">ATP-binding</keyword>
<dbReference type="HAMAP" id="MF_00184">
    <property type="entry name" value="Thr_tRNA_synth"/>
    <property type="match status" value="1"/>
</dbReference>
<dbReference type="Gene3D" id="3.30.930.10">
    <property type="entry name" value="Bira Bifunctional Protein, Domain 2"/>
    <property type="match status" value="1"/>
</dbReference>
<dbReference type="InterPro" id="IPR036621">
    <property type="entry name" value="Anticodon-bd_dom_sf"/>
</dbReference>
<protein>
    <recommendedName>
        <fullName evidence="3">threonine--tRNA ligase</fullName>
        <ecNumber evidence="3">6.1.1.3</ecNumber>
    </recommendedName>
    <alternativeName>
        <fullName evidence="11">Threonyl-tRNA synthetase</fullName>
    </alternativeName>
</protein>
<proteinExistence type="inferred from homology"/>
<reference evidence="15 16" key="1">
    <citation type="submission" date="2017-12" db="EMBL/GenBank/DDBJ databases">
        <title>Sequencing, de novo assembly and annotation of complete genome of a new Thraustochytrid species, strain FCC1311.</title>
        <authorList>
            <person name="Sedici K."/>
            <person name="Godart F."/>
            <person name="Aiese Cigliano R."/>
            <person name="Sanseverino W."/>
            <person name="Barakat M."/>
            <person name="Ortet P."/>
            <person name="Marechal E."/>
            <person name="Cagnac O."/>
            <person name="Amato A."/>
        </authorList>
    </citation>
    <scope>NUCLEOTIDE SEQUENCE [LARGE SCALE GENOMIC DNA]</scope>
</reference>
<dbReference type="SUPFAM" id="SSF55681">
    <property type="entry name" value="Class II aaRS and biotin synthetases"/>
    <property type="match status" value="1"/>
</dbReference>
<sequence length="789" mass="86829">MALQLAARRSEASKAIVDHRKAVWDAERARQEERGPVLPPLHVREVRAPGEHEVAQGVDATTTAPQDLPWMQAKDLVVARVSFGKDAATSVLADLASPLASVLEGREEEIEAGAGVVQVEGLDFGSPEGRATFWHSSAHVLGHALEIELGHGEIMLDDGPALEAETTGADDSLVAPAQGGFFYDFAYKQDAQSAHGITPEDIKNINKQATKALKGSPQFERLELPADVAREMFRYNERKLEMIERLGPDARLTAYRLGDFIDLCRGPHVPSAATLGRAGHTVLRAAGLNDGYHAQRVYGISFPEKSSLLDWTERTKMASERDHRVLGRKQGLFSFDPVSPGSAFVLPHGTIIYNRLVAMLRDQYAARGYEEVMTPLMYRSSLWKRSGHLQNYKENMFRVSGHADPDLPPANASETEADTVTEDPDLDIAHNHGACAHGPTSSRESDEDEHEMGLKPMNCPGHCVLFAQTHRSFRELPVRIADFSALHRNEASGALGGLTRLRRFHQDDAHIFCLPSQIEEEILSCIDFVKTVYKDLFGFNFKMALSTRPLDGKSIGSDEEWDRAEDALEKVLEATELPWIRDPGEAAFYGPKIDISVTDALGRSHQCATVQLDFQLPERFDLEYVAPDGSRQRPVMIHRAVLGSVERFLAILLEHTNGKWPFWLSPRQVAILPVDKSHVEAAEAAAKQLRAGAAPEADFMTSPSAAGLTVTVDASNNSLAKRVRNAQQAPYSVIGVIGDKEVASRSITLRSNDGATILEEFSLDLAAEQVRLALTRRSPTRFPFQVPSS</sequence>
<dbReference type="InterPro" id="IPR006195">
    <property type="entry name" value="aa-tRNA-synth_II"/>
</dbReference>
<dbReference type="InterPro" id="IPR002320">
    <property type="entry name" value="Thr-tRNA-ligase_IIa"/>
</dbReference>
<dbReference type="CDD" id="cd00771">
    <property type="entry name" value="ThrRS_core"/>
    <property type="match status" value="1"/>
</dbReference>